<dbReference type="Proteomes" id="UP000177515">
    <property type="component" value="Chromosome 1"/>
</dbReference>
<accession>A0ABN4TMF5</accession>
<organism evidence="1 2">
    <name type="scientific">Cupriavidus malaysiensis</name>
    <dbReference type="NCBI Taxonomy" id="367825"/>
    <lineage>
        <taxon>Bacteria</taxon>
        <taxon>Pseudomonadati</taxon>
        <taxon>Pseudomonadota</taxon>
        <taxon>Betaproteobacteria</taxon>
        <taxon>Burkholderiales</taxon>
        <taxon>Burkholderiaceae</taxon>
        <taxon>Cupriavidus</taxon>
    </lineage>
</organism>
<evidence type="ECO:0000313" key="1">
    <source>
        <dbReference type="EMBL" id="AOZ07691.1"/>
    </source>
</evidence>
<keyword evidence="2" id="KW-1185">Reference proteome</keyword>
<name>A0ABN4TMF5_9BURK</name>
<protein>
    <recommendedName>
        <fullName evidence="3">DUF3077 domain-containing protein</fullName>
    </recommendedName>
</protein>
<evidence type="ECO:0000313" key="2">
    <source>
        <dbReference type="Proteomes" id="UP000177515"/>
    </source>
</evidence>
<gene>
    <name evidence="1" type="ORF">BKK80_19030</name>
</gene>
<reference evidence="1 2" key="1">
    <citation type="submission" date="2016-10" db="EMBL/GenBank/DDBJ databases">
        <title>Complete genome sequences of three Cupriavidus strains isolated from various Malaysian environments.</title>
        <authorList>
            <person name="Abdullah A.A.-A."/>
            <person name="Shafie N.A.H."/>
            <person name="Lau N.S."/>
        </authorList>
    </citation>
    <scope>NUCLEOTIDE SEQUENCE [LARGE SCALE GENOMIC DNA]</scope>
    <source>
        <strain evidence="1 2">USMAA1020</strain>
    </source>
</reference>
<proteinExistence type="predicted"/>
<dbReference type="EMBL" id="CP017754">
    <property type="protein sequence ID" value="AOZ07691.1"/>
    <property type="molecule type" value="Genomic_DNA"/>
</dbReference>
<sequence>MLKHTRSNLTAEQGPSAIFLTRHFALETPLSVAAEKAAQLHGLLYLLRDCATGDGAFETLARELQDGILSLAADLAHETLVMSEMAVLQAGTDADRT</sequence>
<dbReference type="RefSeq" id="WP_071070500.1">
    <property type="nucleotide sequence ID" value="NZ_CP017754.1"/>
</dbReference>
<evidence type="ECO:0008006" key="3">
    <source>
        <dbReference type="Google" id="ProtNLM"/>
    </source>
</evidence>